<dbReference type="SMART" id="SM00343">
    <property type="entry name" value="ZnF_C2HC"/>
    <property type="match status" value="2"/>
</dbReference>
<feature type="non-terminal residue" evidence="4">
    <location>
        <position position="614"/>
    </location>
</feature>
<dbReference type="InterPro" id="IPR018061">
    <property type="entry name" value="Retropepsins"/>
</dbReference>
<evidence type="ECO:0000256" key="1">
    <source>
        <dbReference type="ARBA" id="ARBA00022801"/>
    </source>
</evidence>
<feature type="domain" description="CCHC-type" evidence="3">
    <location>
        <begin position="331"/>
        <end position="347"/>
    </location>
</feature>
<name>A0A9P0I110_SPOLI</name>
<evidence type="ECO:0000313" key="5">
    <source>
        <dbReference type="Proteomes" id="UP001153321"/>
    </source>
</evidence>
<dbReference type="SUPFAM" id="SSF57756">
    <property type="entry name" value="Retrovirus zinc finger-like domains"/>
    <property type="match status" value="1"/>
</dbReference>
<feature type="non-terminal residue" evidence="4">
    <location>
        <position position="1"/>
    </location>
</feature>
<dbReference type="InterPro" id="IPR001969">
    <property type="entry name" value="Aspartic_peptidase_AS"/>
</dbReference>
<evidence type="ECO:0000259" key="3">
    <source>
        <dbReference type="SMART" id="SM00343"/>
    </source>
</evidence>
<dbReference type="CDD" id="cd00303">
    <property type="entry name" value="retropepsin_like"/>
    <property type="match status" value="1"/>
</dbReference>
<dbReference type="Proteomes" id="UP001153321">
    <property type="component" value="Chromosome 19"/>
</dbReference>
<dbReference type="GO" id="GO:0004190">
    <property type="term" value="F:aspartic-type endopeptidase activity"/>
    <property type="evidence" value="ECO:0007669"/>
    <property type="project" value="InterPro"/>
</dbReference>
<proteinExistence type="predicted"/>
<dbReference type="AlphaFoldDB" id="A0A9P0I110"/>
<feature type="compositionally biased region" description="Polar residues" evidence="2">
    <location>
        <begin position="281"/>
        <end position="293"/>
    </location>
</feature>
<dbReference type="PROSITE" id="PS00141">
    <property type="entry name" value="ASP_PROTEASE"/>
    <property type="match status" value="1"/>
</dbReference>
<dbReference type="InterPro" id="IPR021109">
    <property type="entry name" value="Peptidase_aspartic_dom_sf"/>
</dbReference>
<dbReference type="SUPFAM" id="SSF50630">
    <property type="entry name" value="Acid proteases"/>
    <property type="match status" value="1"/>
</dbReference>
<feature type="compositionally biased region" description="Basic and acidic residues" evidence="2">
    <location>
        <begin position="294"/>
        <end position="323"/>
    </location>
</feature>
<dbReference type="GO" id="GO:0008270">
    <property type="term" value="F:zinc ion binding"/>
    <property type="evidence" value="ECO:0007669"/>
    <property type="project" value="InterPro"/>
</dbReference>
<accession>A0A9P0I110</accession>
<evidence type="ECO:0000313" key="4">
    <source>
        <dbReference type="EMBL" id="CAH1639147.1"/>
    </source>
</evidence>
<reference evidence="4" key="1">
    <citation type="submission" date="2022-02" db="EMBL/GenBank/DDBJ databases">
        <authorList>
            <person name="King R."/>
        </authorList>
    </citation>
    <scope>NUCLEOTIDE SEQUENCE</scope>
</reference>
<sequence>MPPKRLVRRDDGSESDTSNDFNRTVVTSPNITMSEEMLQALISKITQSQMEASRLLIETMLANKDAPSPSSPPRPPETRDVYTARRAGNFAKCTARFDGSTKNAEALEAFIDAIEIYRDCTNISDEHALRGLPMLLVGEAAVWWQGVKSSVTSWTDALQRLRGMYGVPRPGYKIFRDIFRAEQNSERADVYINKVRALTSKLPYVIPEEMLLDIVYGLLDRRIRKRVPRDAVSELEQLVAKARLVEESLAEVNNPSFTVDSNQNNINNVNPSVVTRERSSTDSNPTITVGDSSRSNKLDDRSADELLSDSLRKPVAHEHDANGKTKRNRPKCTNCKLFGHTADSCRNKDRRNISLDNSGRVPRVSCYGCGQEGVVRSKCSNCNKLDFHSVHVQDSEGSRPFVEIQVANRNGVAILDTGATHSIAGSMLYELLIKAGTRFKKTSRIVGLADGTQQLRTALECDTEVSLQGRIIPITFIVLPDAQTRTLLGGDFIRKAGILLDLPQCNWRFNNEPRVWYSFHTNFELPTGGQRVLKKVDVRSDRNRKSTNSTINQRVQLGTLSMNRTRSPNKKPRRAKVEKLNVAGVPSRGRGWFERSFITHALPGGLGIEKKRFV</sequence>
<keyword evidence="5" id="KW-1185">Reference proteome</keyword>
<dbReference type="EMBL" id="LR824550">
    <property type="protein sequence ID" value="CAH1639147.1"/>
    <property type="molecule type" value="Genomic_DNA"/>
</dbReference>
<dbReference type="GO" id="GO:0003676">
    <property type="term" value="F:nucleic acid binding"/>
    <property type="evidence" value="ECO:0007669"/>
    <property type="project" value="InterPro"/>
</dbReference>
<dbReference type="InterPro" id="IPR001878">
    <property type="entry name" value="Znf_CCHC"/>
</dbReference>
<protein>
    <recommendedName>
        <fullName evidence="3">CCHC-type domain-containing protein</fullName>
    </recommendedName>
</protein>
<dbReference type="Pfam" id="PF00077">
    <property type="entry name" value="RVP"/>
    <property type="match status" value="1"/>
</dbReference>
<feature type="domain" description="CCHC-type" evidence="3">
    <location>
        <begin position="365"/>
        <end position="381"/>
    </location>
</feature>
<dbReference type="InterPro" id="IPR036875">
    <property type="entry name" value="Znf_CCHC_sf"/>
</dbReference>
<feature type="region of interest" description="Disordered" evidence="2">
    <location>
        <begin position="274"/>
        <end position="330"/>
    </location>
</feature>
<dbReference type="Gene3D" id="2.40.70.10">
    <property type="entry name" value="Acid Proteases"/>
    <property type="match status" value="1"/>
</dbReference>
<evidence type="ECO:0000256" key="2">
    <source>
        <dbReference type="SAM" id="MobiDB-lite"/>
    </source>
</evidence>
<keyword evidence="1" id="KW-0378">Hydrolase</keyword>
<gene>
    <name evidence="4" type="ORF">SPLIT_LOCUS4504</name>
</gene>
<feature type="region of interest" description="Disordered" evidence="2">
    <location>
        <begin position="1"/>
        <end position="24"/>
    </location>
</feature>
<dbReference type="Gene3D" id="4.10.60.10">
    <property type="entry name" value="Zinc finger, CCHC-type"/>
    <property type="match status" value="1"/>
</dbReference>
<feature type="compositionally biased region" description="Polar residues" evidence="2">
    <location>
        <begin position="15"/>
        <end position="24"/>
    </location>
</feature>
<dbReference type="GO" id="GO:0006508">
    <property type="term" value="P:proteolysis"/>
    <property type="evidence" value="ECO:0007669"/>
    <property type="project" value="InterPro"/>
</dbReference>
<organism evidence="4 5">
    <name type="scientific">Spodoptera littoralis</name>
    <name type="common">Egyptian cotton leafworm</name>
    <dbReference type="NCBI Taxonomy" id="7109"/>
    <lineage>
        <taxon>Eukaryota</taxon>
        <taxon>Metazoa</taxon>
        <taxon>Ecdysozoa</taxon>
        <taxon>Arthropoda</taxon>
        <taxon>Hexapoda</taxon>
        <taxon>Insecta</taxon>
        <taxon>Pterygota</taxon>
        <taxon>Neoptera</taxon>
        <taxon>Endopterygota</taxon>
        <taxon>Lepidoptera</taxon>
        <taxon>Glossata</taxon>
        <taxon>Ditrysia</taxon>
        <taxon>Noctuoidea</taxon>
        <taxon>Noctuidae</taxon>
        <taxon>Amphipyrinae</taxon>
        <taxon>Spodoptera</taxon>
    </lineage>
</organism>